<evidence type="ECO:0000256" key="2">
    <source>
        <dbReference type="ARBA" id="ARBA00022670"/>
    </source>
</evidence>
<dbReference type="Gene3D" id="2.60.40.10">
    <property type="entry name" value="Immunoglobulins"/>
    <property type="match status" value="1"/>
</dbReference>
<comment type="similarity">
    <text evidence="1 5">Belongs to the peptidase S8 family.</text>
</comment>
<keyword evidence="3 5" id="KW-0378">Hydrolase</keyword>
<protein>
    <submittedName>
        <fullName evidence="7">S8 family serine peptidase</fullName>
    </submittedName>
</protein>
<sequence>MQSLDSGPAELVLDEVMVHTADQAGLDAFVSRWGGEVLDSYADGQDHLVRVNVAAADPAALPADLLAAEPRQRGVYRASDERVLRLLALAAKEWKAGNEVVVNWLVEPTSIAQGKAFEAPDIAANVFDWAYLRAGGDLDTGVAPAWQLLQSKGKLQPTLKYMVVDGGFQPNNDFPDEYSIHKGAWGDSNPKDCTNGASCPWHGTEVSMTGVGRVDNGYGVAGTGGPVVKKLVAVGNGLDYWSVMRRTEKAAEDEHPDVVNMSFTRDVHIGAGYARTWTDRRMQHVAATGAFIVAAAGNNGTSVDTDTLWVPCESKHVMCVGGMNNNATRAAGSNFGQVDNQTSVEIYGPMCVRALADAGHPLATATTNRCGTSLASPFVGGVAALVKAANPALSAPEIRQILNDTAHVGGLGADVTGSQRRVDALAAVGKALNVPIAAPKVVIEKPAPNSKASNGATVDLWGTAIDFKGASVPITWTSDKAGLLGTASKMVAGPLATGTHVIIASATDSTGRTGTAKVTVTVTDAPPTVKISSPPAGIEVVEGEAVNLAGVTFDPDTFQPVPDSQAKWEVRRNNVLVFTAAGHKATLPANKVQPGAYSVKFTAGPTAATRTFTVVALPPGAGKPTATITTPDKDLWVQSLGGAPLAFDLAGKGTDPQDGALAGERFRWTAYSPGGVKKVLCEGSAMPSQHGGIVQPHNCATTTAELGVLFDEGLDVTAWTVRLEVFDKGGLVGTDTVTISVAFAVL</sequence>
<feature type="active site" description="Charge relay system" evidence="5">
    <location>
        <position position="202"/>
    </location>
</feature>
<dbReference type="PANTHER" id="PTHR43806">
    <property type="entry name" value="PEPTIDASE S8"/>
    <property type="match status" value="1"/>
</dbReference>
<evidence type="ECO:0000256" key="5">
    <source>
        <dbReference type="PROSITE-ProRule" id="PRU01240"/>
    </source>
</evidence>
<dbReference type="EMBL" id="JBHMCA010000053">
    <property type="protein sequence ID" value="MFB9447443.1"/>
    <property type="molecule type" value="Genomic_DNA"/>
</dbReference>
<organism evidence="7 8">
    <name type="scientific">Dactylosporangium vinaceum</name>
    <dbReference type="NCBI Taxonomy" id="53362"/>
    <lineage>
        <taxon>Bacteria</taxon>
        <taxon>Bacillati</taxon>
        <taxon>Actinomycetota</taxon>
        <taxon>Actinomycetes</taxon>
        <taxon>Micromonosporales</taxon>
        <taxon>Micromonosporaceae</taxon>
        <taxon>Dactylosporangium</taxon>
    </lineage>
</organism>
<accession>A0ABV5MF10</accession>
<dbReference type="PANTHER" id="PTHR43806:SF11">
    <property type="entry name" value="CEREVISIN-RELATED"/>
    <property type="match status" value="1"/>
</dbReference>
<keyword evidence="2 5" id="KW-0645">Protease</keyword>
<keyword evidence="8" id="KW-1185">Reference proteome</keyword>
<dbReference type="RefSeq" id="WP_223100688.1">
    <property type="nucleotide sequence ID" value="NZ_CP061913.1"/>
</dbReference>
<feature type="active site" description="Charge relay system" evidence="5">
    <location>
        <position position="165"/>
    </location>
</feature>
<name>A0ABV5MF10_9ACTN</name>
<evidence type="ECO:0000313" key="8">
    <source>
        <dbReference type="Proteomes" id="UP001589608"/>
    </source>
</evidence>
<comment type="caution">
    <text evidence="7">The sequence shown here is derived from an EMBL/GenBank/DDBJ whole genome shotgun (WGS) entry which is preliminary data.</text>
</comment>
<evidence type="ECO:0000256" key="4">
    <source>
        <dbReference type="ARBA" id="ARBA00022825"/>
    </source>
</evidence>
<evidence type="ECO:0000256" key="3">
    <source>
        <dbReference type="ARBA" id="ARBA00022801"/>
    </source>
</evidence>
<proteinExistence type="inferred from homology"/>
<keyword evidence="4 5" id="KW-0720">Serine protease</keyword>
<reference evidence="7 8" key="1">
    <citation type="submission" date="2024-09" db="EMBL/GenBank/DDBJ databases">
        <authorList>
            <person name="Sun Q."/>
            <person name="Mori K."/>
        </authorList>
    </citation>
    <scope>NUCLEOTIDE SEQUENCE [LARGE SCALE GENOMIC DNA]</scope>
    <source>
        <strain evidence="7 8">JCM 3307</strain>
    </source>
</reference>
<gene>
    <name evidence="7" type="ORF">ACFFTR_30485</name>
</gene>
<dbReference type="Gene3D" id="3.40.50.200">
    <property type="entry name" value="Peptidase S8/S53 domain"/>
    <property type="match status" value="1"/>
</dbReference>
<dbReference type="InterPro" id="IPR050131">
    <property type="entry name" value="Peptidase_S8_subtilisin-like"/>
</dbReference>
<dbReference type="InterPro" id="IPR013783">
    <property type="entry name" value="Ig-like_fold"/>
</dbReference>
<dbReference type="Proteomes" id="UP001589608">
    <property type="component" value="Unassembled WGS sequence"/>
</dbReference>
<feature type="active site" description="Charge relay system" evidence="5">
    <location>
        <position position="373"/>
    </location>
</feature>
<evidence type="ECO:0000313" key="7">
    <source>
        <dbReference type="EMBL" id="MFB9447443.1"/>
    </source>
</evidence>
<dbReference type="PROSITE" id="PS51892">
    <property type="entry name" value="SUBTILASE"/>
    <property type="match status" value="1"/>
</dbReference>
<dbReference type="InterPro" id="IPR036852">
    <property type="entry name" value="Peptidase_S8/S53_dom_sf"/>
</dbReference>
<dbReference type="SUPFAM" id="SSF52743">
    <property type="entry name" value="Subtilisin-like"/>
    <property type="match status" value="1"/>
</dbReference>
<evidence type="ECO:0000256" key="1">
    <source>
        <dbReference type="ARBA" id="ARBA00011073"/>
    </source>
</evidence>
<dbReference type="Pfam" id="PF00082">
    <property type="entry name" value="Peptidase_S8"/>
    <property type="match status" value="1"/>
</dbReference>
<dbReference type="InterPro" id="IPR000209">
    <property type="entry name" value="Peptidase_S8/S53_dom"/>
</dbReference>
<evidence type="ECO:0000259" key="6">
    <source>
        <dbReference type="Pfam" id="PF00082"/>
    </source>
</evidence>
<feature type="domain" description="Peptidase S8/S53" evidence="6">
    <location>
        <begin position="138"/>
        <end position="406"/>
    </location>
</feature>